<keyword evidence="1" id="KW-1133">Transmembrane helix</keyword>
<accession>A0A1G5G2P4</accession>
<dbReference type="Proteomes" id="UP000183031">
    <property type="component" value="Unassembled WGS sequence"/>
</dbReference>
<dbReference type="RefSeq" id="WP_033632726.1">
    <property type="nucleotide sequence ID" value="NZ_CBCSIN010000002.1"/>
</dbReference>
<organism evidence="2 3">
    <name type="scientific">Serratia nematodiphila</name>
    <dbReference type="NCBI Taxonomy" id="458197"/>
    <lineage>
        <taxon>Bacteria</taxon>
        <taxon>Pseudomonadati</taxon>
        <taxon>Pseudomonadota</taxon>
        <taxon>Gammaproteobacteria</taxon>
        <taxon>Enterobacterales</taxon>
        <taxon>Yersiniaceae</taxon>
        <taxon>Serratia</taxon>
    </lineage>
</organism>
<feature type="transmembrane region" description="Helical" evidence="1">
    <location>
        <begin position="12"/>
        <end position="32"/>
    </location>
</feature>
<name>A0A1G5G2P4_9GAMM</name>
<evidence type="ECO:0000313" key="2">
    <source>
        <dbReference type="EMBL" id="SCY45450.1"/>
    </source>
</evidence>
<evidence type="ECO:0000256" key="1">
    <source>
        <dbReference type="SAM" id="Phobius"/>
    </source>
</evidence>
<sequence>MIDDVTLSTYSYSFVFLYFFLSVLVFVGLYHLKQKTNNKKSYSLFVMATIVNLFASIIQGLVFNYGSEILDPMLNIKFQDYDEVWYASIIFAFTYLSQLPTNLYYKRKTKNNANNSKDIT</sequence>
<comment type="caution">
    <text evidence="2">The sequence shown here is derived from an EMBL/GenBank/DDBJ whole genome shotgun (WGS) entry which is preliminary data.</text>
</comment>
<keyword evidence="3" id="KW-1185">Reference proteome</keyword>
<proteinExistence type="predicted"/>
<feature type="transmembrane region" description="Helical" evidence="1">
    <location>
        <begin position="44"/>
        <end position="65"/>
    </location>
</feature>
<gene>
    <name evidence="2" type="ORF">SAMN02927935_01506</name>
</gene>
<reference evidence="2 3" key="1">
    <citation type="submission" date="2016-10" db="EMBL/GenBank/DDBJ databases">
        <authorList>
            <person name="Varghese N."/>
            <person name="Submissions S."/>
        </authorList>
    </citation>
    <scope>NUCLEOTIDE SEQUENCE [LARGE SCALE GENOMIC DNA]</scope>
    <source>
        <strain evidence="2 3">CGMCC 1.6853</strain>
    </source>
</reference>
<keyword evidence="1" id="KW-0812">Transmembrane</keyword>
<dbReference type="EMBL" id="FMUT01000004">
    <property type="protein sequence ID" value="SCY45450.1"/>
    <property type="molecule type" value="Genomic_DNA"/>
</dbReference>
<keyword evidence="1" id="KW-0472">Membrane</keyword>
<evidence type="ECO:0000313" key="3">
    <source>
        <dbReference type="Proteomes" id="UP000183031"/>
    </source>
</evidence>
<feature type="transmembrane region" description="Helical" evidence="1">
    <location>
        <begin position="85"/>
        <end position="105"/>
    </location>
</feature>
<protein>
    <submittedName>
        <fullName evidence="2">Uncharacterized protein</fullName>
    </submittedName>
</protein>